<keyword evidence="1" id="KW-0812">Transmembrane</keyword>
<keyword evidence="1" id="KW-1133">Transmembrane helix</keyword>
<name>A0A923LPE1_9FIRM</name>
<dbReference type="AlphaFoldDB" id="A0A923LPE1"/>
<dbReference type="Proteomes" id="UP000606720">
    <property type="component" value="Unassembled WGS sequence"/>
</dbReference>
<keyword evidence="1" id="KW-0472">Membrane</keyword>
<comment type="caution">
    <text evidence="2">The sequence shown here is derived from an EMBL/GenBank/DDBJ whole genome shotgun (WGS) entry which is preliminary data.</text>
</comment>
<feature type="transmembrane region" description="Helical" evidence="1">
    <location>
        <begin position="45"/>
        <end position="66"/>
    </location>
</feature>
<sequence length="69" mass="7495">MRDKGCFNGTLQRICKVAMAGCNEKYVSIEGELDMQNIIEEYGMAVLYAMMGTVLLAALGNLLAVISAF</sequence>
<reference evidence="2" key="1">
    <citation type="submission" date="2020-08" db="EMBL/GenBank/DDBJ databases">
        <title>Genome public.</title>
        <authorList>
            <person name="Liu C."/>
            <person name="Sun Q."/>
        </authorList>
    </citation>
    <scope>NUCLEOTIDE SEQUENCE</scope>
    <source>
        <strain evidence="2">BX1005</strain>
    </source>
</reference>
<accession>A0A923LPE1</accession>
<evidence type="ECO:0000313" key="2">
    <source>
        <dbReference type="EMBL" id="MBC5714468.1"/>
    </source>
</evidence>
<proteinExistence type="predicted"/>
<gene>
    <name evidence="2" type="ORF">H8S17_09635</name>
</gene>
<dbReference type="RefSeq" id="WP_186867160.1">
    <property type="nucleotide sequence ID" value="NZ_JACOPH010000007.1"/>
</dbReference>
<evidence type="ECO:0000313" key="3">
    <source>
        <dbReference type="Proteomes" id="UP000606720"/>
    </source>
</evidence>
<organism evidence="2 3">
    <name type="scientific">Roseburia zhanii</name>
    <dbReference type="NCBI Taxonomy" id="2763064"/>
    <lineage>
        <taxon>Bacteria</taxon>
        <taxon>Bacillati</taxon>
        <taxon>Bacillota</taxon>
        <taxon>Clostridia</taxon>
        <taxon>Lachnospirales</taxon>
        <taxon>Lachnospiraceae</taxon>
        <taxon>Roseburia</taxon>
    </lineage>
</organism>
<evidence type="ECO:0000256" key="1">
    <source>
        <dbReference type="SAM" id="Phobius"/>
    </source>
</evidence>
<dbReference type="EMBL" id="JACOPH010000007">
    <property type="protein sequence ID" value="MBC5714468.1"/>
    <property type="molecule type" value="Genomic_DNA"/>
</dbReference>
<protein>
    <submittedName>
        <fullName evidence="2">Uncharacterized protein</fullName>
    </submittedName>
</protein>
<keyword evidence="3" id="KW-1185">Reference proteome</keyword>